<sequence>MSSNALRFYFNVEFVRPDYEVQREIRDAQQHWHPPTLPNAVSPVATTGWRKWEAGSITVAQAPGRKNFQECSLFYDSERNFFLGVPFNCKRKSVEQEIRTNSARHGWRRLMFNHLEPLANGNPISYIAFDGAHNVLAAPGSQRWMPELIPQTYNYNLQEKVDGCTALVGNLALFIGFAAFSGPFPQKPLDVQSVLHAMRAFNPPNWVTHNLASGKAHSQGVIVSIRSIDGNDGDLLAWASGERGPLINP</sequence>
<name>A0A1B7NLE2_9EURO</name>
<reference evidence="1 2" key="1">
    <citation type="submission" date="2015-07" db="EMBL/GenBank/DDBJ databases">
        <title>Emmonsia species relationships and genome sequence.</title>
        <authorList>
            <person name="Cuomo C.A."/>
            <person name="Schwartz I.S."/>
            <person name="Kenyon C."/>
            <person name="de Hoog G.S."/>
            <person name="Govender N.P."/>
            <person name="Botha A."/>
            <person name="Moreno L."/>
            <person name="de Vries M."/>
            <person name="Munoz J.F."/>
            <person name="Stielow J.B."/>
        </authorList>
    </citation>
    <scope>NUCLEOTIDE SEQUENCE [LARGE SCALE GENOMIC DNA]</scope>
    <source>
        <strain evidence="1 2">CBS 136260</strain>
    </source>
</reference>
<proteinExistence type="predicted"/>
<dbReference type="EMBL" id="LGUA01002304">
    <property type="protein sequence ID" value="OAX77592.1"/>
    <property type="molecule type" value="Genomic_DNA"/>
</dbReference>
<protein>
    <submittedName>
        <fullName evidence="1">Uncharacterized protein</fullName>
    </submittedName>
</protein>
<gene>
    <name evidence="1" type="ORF">ACJ72_08108</name>
</gene>
<dbReference type="OrthoDB" id="5243686at2759"/>
<accession>A0A1B7NLE2</accession>
<organism evidence="1 2">
    <name type="scientific">Emergomyces africanus</name>
    <dbReference type="NCBI Taxonomy" id="1955775"/>
    <lineage>
        <taxon>Eukaryota</taxon>
        <taxon>Fungi</taxon>
        <taxon>Dikarya</taxon>
        <taxon>Ascomycota</taxon>
        <taxon>Pezizomycotina</taxon>
        <taxon>Eurotiomycetes</taxon>
        <taxon>Eurotiomycetidae</taxon>
        <taxon>Onygenales</taxon>
        <taxon>Ajellomycetaceae</taxon>
        <taxon>Emergomyces</taxon>
    </lineage>
</organism>
<evidence type="ECO:0000313" key="2">
    <source>
        <dbReference type="Proteomes" id="UP000091918"/>
    </source>
</evidence>
<dbReference type="Proteomes" id="UP000091918">
    <property type="component" value="Unassembled WGS sequence"/>
</dbReference>
<dbReference type="AlphaFoldDB" id="A0A1B7NLE2"/>
<keyword evidence="2" id="KW-1185">Reference proteome</keyword>
<evidence type="ECO:0000313" key="1">
    <source>
        <dbReference type="EMBL" id="OAX77592.1"/>
    </source>
</evidence>
<comment type="caution">
    <text evidence="1">The sequence shown here is derived from an EMBL/GenBank/DDBJ whole genome shotgun (WGS) entry which is preliminary data.</text>
</comment>
<dbReference type="STRING" id="1658172.A0A1B7NLE2"/>